<evidence type="ECO:0000313" key="2">
    <source>
        <dbReference type="Proteomes" id="UP001647509"/>
    </source>
</evidence>
<sequence length="164" mass="18910">MKNIILFILLSCTTVSFAQKSLDKLLKKYNKESIPYIKASELQNTPSEVIYLDTRAPNEYAVSHLKDAILVDYNNFSMDTIQKIIPNKTSEIIVYCTLGMRSETIGEKLKEAGYTHVKNLYGGIITWKNSNFPVYNENNKPTDSVHTYSKSWRKWLKNGIQVYE</sequence>
<evidence type="ECO:0000313" key="1">
    <source>
        <dbReference type="EMBL" id="MBU2949553.1"/>
    </source>
</evidence>
<accession>A0ACC5U5M5</accession>
<organism evidence="1 2">
    <name type="scientific">Pseudotamlana agarivorans</name>
    <dbReference type="NCBI Taxonomy" id="481183"/>
    <lineage>
        <taxon>Bacteria</taxon>
        <taxon>Pseudomonadati</taxon>
        <taxon>Bacteroidota</taxon>
        <taxon>Flavobacteriia</taxon>
        <taxon>Flavobacteriales</taxon>
        <taxon>Flavobacteriaceae</taxon>
        <taxon>Pseudotamlana</taxon>
    </lineage>
</organism>
<gene>
    <name evidence="1" type="ORF">KO493_02450</name>
</gene>
<keyword evidence="2" id="KW-1185">Reference proteome</keyword>
<protein>
    <submittedName>
        <fullName evidence="1">Rhodanese-like domain-containing protein</fullName>
    </submittedName>
</protein>
<reference evidence="1" key="1">
    <citation type="submission" date="2021-05" db="EMBL/GenBank/DDBJ databases">
        <title>Draft genomes of bacteria isolated from model marine particles.</title>
        <authorList>
            <person name="Datta M.S."/>
            <person name="Schwartzman J.A."/>
            <person name="Enke T.N."/>
            <person name="Saavedra J."/>
            <person name="Cermak N."/>
            <person name="Cordero O.X."/>
        </authorList>
    </citation>
    <scope>NUCLEOTIDE SEQUENCE</scope>
    <source>
        <strain evidence="1">I2M19</strain>
    </source>
</reference>
<proteinExistence type="predicted"/>
<dbReference type="EMBL" id="JAHKPD010000007">
    <property type="protein sequence ID" value="MBU2949553.1"/>
    <property type="molecule type" value="Genomic_DNA"/>
</dbReference>
<dbReference type="Proteomes" id="UP001647509">
    <property type="component" value="Unassembled WGS sequence"/>
</dbReference>
<comment type="caution">
    <text evidence="1">The sequence shown here is derived from an EMBL/GenBank/DDBJ whole genome shotgun (WGS) entry which is preliminary data.</text>
</comment>
<name>A0ACC5U5M5_9FLAO</name>